<organism evidence="4 5">
    <name type="scientific">Thalassovita gelatinovora</name>
    <name type="common">Thalassobius gelatinovorus</name>
    <dbReference type="NCBI Taxonomy" id="53501"/>
    <lineage>
        <taxon>Bacteria</taxon>
        <taxon>Pseudomonadati</taxon>
        <taxon>Pseudomonadota</taxon>
        <taxon>Alphaproteobacteria</taxon>
        <taxon>Rhodobacterales</taxon>
        <taxon>Roseobacteraceae</taxon>
        <taxon>Thalassovita</taxon>
    </lineage>
</organism>
<evidence type="ECO:0000256" key="3">
    <source>
        <dbReference type="ARBA" id="ARBA00022764"/>
    </source>
</evidence>
<dbReference type="Pfam" id="PF03480">
    <property type="entry name" value="DctP"/>
    <property type="match status" value="1"/>
</dbReference>
<keyword evidence="5" id="KW-1185">Reference proteome</keyword>
<proteinExistence type="predicted"/>
<evidence type="ECO:0000313" key="4">
    <source>
        <dbReference type="EMBL" id="CUH68074.1"/>
    </source>
</evidence>
<dbReference type="GO" id="GO:0042597">
    <property type="term" value="C:periplasmic space"/>
    <property type="evidence" value="ECO:0007669"/>
    <property type="project" value="UniProtKB-SubCell"/>
</dbReference>
<dbReference type="OrthoDB" id="9803763at2"/>
<evidence type="ECO:0000256" key="1">
    <source>
        <dbReference type="ARBA" id="ARBA00004418"/>
    </source>
</evidence>
<dbReference type="InterPro" id="IPR018389">
    <property type="entry name" value="DctP_fam"/>
</dbReference>
<dbReference type="EMBL" id="CYSA01000027">
    <property type="protein sequence ID" value="CUH68074.1"/>
    <property type="molecule type" value="Genomic_DNA"/>
</dbReference>
<dbReference type="PANTHER" id="PTHR33376:SF4">
    <property type="entry name" value="SIALIC ACID-BINDING PERIPLASMIC PROTEIN SIAP"/>
    <property type="match status" value="1"/>
</dbReference>
<dbReference type="NCBIfam" id="NF037995">
    <property type="entry name" value="TRAP_S1"/>
    <property type="match status" value="1"/>
</dbReference>
<dbReference type="STRING" id="53501.SAMN04488043_104246"/>
<dbReference type="AlphaFoldDB" id="A0A0N7LW45"/>
<gene>
    <name evidence="4" type="primary">yiaO_5</name>
    <name evidence="4" type="ORF">TG4357_03375</name>
</gene>
<reference evidence="4 5" key="1">
    <citation type="submission" date="2015-09" db="EMBL/GenBank/DDBJ databases">
        <authorList>
            <consortium name="Swine Surveillance"/>
        </authorList>
    </citation>
    <scope>NUCLEOTIDE SEQUENCE [LARGE SCALE GENOMIC DNA]</scope>
    <source>
        <strain evidence="4 5">CECT 4357</strain>
    </source>
</reference>
<dbReference type="GO" id="GO:0055085">
    <property type="term" value="P:transmembrane transport"/>
    <property type="evidence" value="ECO:0007669"/>
    <property type="project" value="InterPro"/>
</dbReference>
<dbReference type="CDD" id="cd13603">
    <property type="entry name" value="PBP2_TRAP_Siap_TeaA_like"/>
    <property type="match status" value="1"/>
</dbReference>
<dbReference type="PANTHER" id="PTHR33376">
    <property type="match status" value="1"/>
</dbReference>
<evidence type="ECO:0000256" key="2">
    <source>
        <dbReference type="ARBA" id="ARBA00022729"/>
    </source>
</evidence>
<protein>
    <submittedName>
        <fullName evidence="4">Extracytoplasmic solute receptor protein YiaO</fullName>
    </submittedName>
</protein>
<sequence length="317" mass="34777">MTGRTRITFGGYQGPGSVHTRGAQVFCDTLRRLAGDRVEVVFRPNIIEEGHKAADLLSLTESGELDGCYFSSSYLAGRVPALSIFDMHFAVPDRAQTFAMLDGALGDRLAQEVAQHTGYAMLGAWDNGLRHISTVDRPLNQPEQCRGLVLRTLANEDHQRIFRALGFDPRVIDVKDLPAAVTRGEVDAQENPLTNIYNFDLHKTQATITLTGHLLGIAPVLFNRTRLQSWPDDIRDAVTRAVAAATDAQRAFAREDDDICAQKLRADGAALIPLNESERQSYRAAVSAEVGQSRARLDPGLLALFETLPPTERQVSA</sequence>
<evidence type="ECO:0000313" key="5">
    <source>
        <dbReference type="Proteomes" id="UP000051587"/>
    </source>
</evidence>
<name>A0A0N7LW45_THAGE</name>
<keyword evidence="2" id="KW-0732">Signal</keyword>
<keyword evidence="3" id="KW-0574">Periplasm</keyword>
<dbReference type="RefSeq" id="WP_058264057.1">
    <property type="nucleotide sequence ID" value="NZ_CP051181.1"/>
</dbReference>
<dbReference type="InterPro" id="IPR038404">
    <property type="entry name" value="TRAP_DctP_sf"/>
</dbReference>
<dbReference type="Proteomes" id="UP000051587">
    <property type="component" value="Unassembled WGS sequence"/>
</dbReference>
<keyword evidence="4" id="KW-0675">Receptor</keyword>
<comment type="subcellular location">
    <subcellularLocation>
        <location evidence="1">Periplasm</location>
    </subcellularLocation>
</comment>
<dbReference type="Gene3D" id="3.40.190.170">
    <property type="entry name" value="Bacterial extracellular solute-binding protein, family 7"/>
    <property type="match status" value="1"/>
</dbReference>
<accession>A0A0N7LW45</accession>